<sequence length="626" mass="72150">MKTLLLTPKLPQEYILKDGCYYNSKGKITEWSITQLEFYSTINTQHNCTKYVRFHIKLAEQDKTYSFDCPLALAIEGKTLDIFFDYQIYALCSDNLFSKFISSVVKLSVFGQTPAENYAIDQGYLKLPNGKIVFGLGDEVVNASDEDPVISESTIKLKKSDNSGDFTSYLDKLINSVSFPPAAFIASLVSYDKPMFENELDEYGFTIYIYADSGLGKTEFSKLLSDIFEDHDNIISLSSDKYAIKKAAKLKDSLIVIDDLNRTVSSRIRNSNEAKLCDFIQMNQSSGNCHYKDIEVKLDNIAIVTAEYVIKNNSTINRCLLVQLENAFDSDELTLLKKEHGKYIAFLKDFILWLCRNYEKISDESAYYKSKNDNSNIGNENSGKLKRIMRTYQILCITLDIFKRYLKEQHDLTDEHIKDLSNICKTSIENCINDTIDHCLTDDNKIGREFINEILLGIYQEDIVSADFAEYSKEAKKARKNKYLQRYVFYFDGSYLCVEADVLTNWLKTRLELEVVPSKQKVSAQLRYYGLLKVIGGEYTSTISEDKSRKYYQLYLQRLKECQAEIANISADEVHYGWDDTSRSSDYGSWGDNSDDCFENIDDQETYELHTNRSFLKNRKKVEQRP</sequence>
<organism evidence="1 2">
    <name type="scientific">Ruminococcus bicirculans</name>
    <name type="common">ex Wegman et al. 2014</name>
    <dbReference type="NCBI Taxonomy" id="1160721"/>
    <lineage>
        <taxon>Bacteria</taxon>
        <taxon>Bacillati</taxon>
        <taxon>Bacillota</taxon>
        <taxon>Clostridia</taxon>
        <taxon>Eubacteriales</taxon>
        <taxon>Oscillospiraceae</taxon>
        <taxon>Ruminococcus</taxon>
    </lineage>
</organism>
<dbReference type="EMBL" id="HF545616">
    <property type="protein sequence ID" value="CCO05214.1"/>
    <property type="molecule type" value="Genomic_DNA"/>
</dbReference>
<dbReference type="SUPFAM" id="SSF52540">
    <property type="entry name" value="P-loop containing nucleoside triphosphate hydrolases"/>
    <property type="match status" value="1"/>
</dbReference>
<protein>
    <recommendedName>
        <fullName evidence="3">DUF927 domain-containing protein</fullName>
    </recommendedName>
</protein>
<evidence type="ECO:0000313" key="1">
    <source>
        <dbReference type="EMBL" id="CCO05214.1"/>
    </source>
</evidence>
<reference evidence="1 2" key="1">
    <citation type="journal article" date="2014" name="Int. J. Syst. Evol. Microbiol.">
        <title>Complete genome of a new Firmicutes species belonging to the dominant human colonic microbiota ('Ruminococcus bicirculans') reveals two chromosomes and a selective capacity to utilize plant glucans.</title>
        <authorList>
            <consortium name="NISC Comparative Sequencing Program"/>
            <person name="Wegmann U."/>
            <person name="Louis P."/>
            <person name="Goesmann A."/>
            <person name="Henrissat B."/>
            <person name="Duncan S.H."/>
            <person name="Flint H.J."/>
        </authorList>
    </citation>
    <scope>NUCLEOTIDE SEQUENCE [LARGE SCALE GENOMIC DNA]</scope>
    <source>
        <strain evidence="1 2">80/3</strain>
    </source>
</reference>
<name>A0ABM9QH00_9FIRM</name>
<accession>A0ABM9QH00</accession>
<dbReference type="InterPro" id="IPR027417">
    <property type="entry name" value="P-loop_NTPase"/>
</dbReference>
<gene>
    <name evidence="1" type="ORF">RBI_I01512</name>
</gene>
<evidence type="ECO:0008006" key="3">
    <source>
        <dbReference type="Google" id="ProtNLM"/>
    </source>
</evidence>
<dbReference type="RefSeq" id="WP_148303586.1">
    <property type="nucleotide sequence ID" value="NZ_DAWEQM010000036.1"/>
</dbReference>
<dbReference type="Proteomes" id="UP000027600">
    <property type="component" value="Chromosome I"/>
</dbReference>
<evidence type="ECO:0000313" key="2">
    <source>
        <dbReference type="Proteomes" id="UP000027600"/>
    </source>
</evidence>
<proteinExistence type="predicted"/>
<keyword evidence="2" id="KW-1185">Reference proteome</keyword>